<dbReference type="SUPFAM" id="SSF49464">
    <property type="entry name" value="Carboxypeptidase regulatory domain-like"/>
    <property type="match status" value="1"/>
</dbReference>
<dbReference type="Pfam" id="PF13620">
    <property type="entry name" value="CarboxypepD_reg"/>
    <property type="match status" value="1"/>
</dbReference>
<dbReference type="SUPFAM" id="SSF101874">
    <property type="entry name" value="YceI-like"/>
    <property type="match status" value="1"/>
</dbReference>
<sequence length="274" mass="28594">MPLTARVRTRDGWPVAHAVVTLTDAAGRQVLRVEADAEGSVHDPAVLAPGAYTVIVTAVGHAPAAAGALVTDEAAGVQAGTVTLARQGGAELPPPGPWTVDPAHSTVAAVARHLGFSSVRGRFTDYSARFEVAADDVTASRVEAEIRAASIDTGNAARDTHLRSADFLDAGRHPSITYRSTGLTAAGPDRWTVHGDLTLRGIRRPVDLDLTHLGTGPDPWGGTRAAFRATAELRREDFAMHYNQVVQAGIAAVGTTLRVELDVQAVRGTSLPAG</sequence>
<dbReference type="Gene3D" id="2.40.128.110">
    <property type="entry name" value="Lipid/polyisoprenoid-binding, YceI-like"/>
    <property type="match status" value="1"/>
</dbReference>
<dbReference type="AlphaFoldDB" id="A0A6G3QTZ0"/>
<dbReference type="InterPro" id="IPR008969">
    <property type="entry name" value="CarboxyPept-like_regulatory"/>
</dbReference>
<dbReference type="PANTHER" id="PTHR34406:SF1">
    <property type="entry name" value="PROTEIN YCEI"/>
    <property type="match status" value="1"/>
</dbReference>
<dbReference type="RefSeq" id="WP_164438340.1">
    <property type="nucleotide sequence ID" value="NZ_JAAGMD010000348.1"/>
</dbReference>
<proteinExistence type="inferred from homology"/>
<feature type="domain" description="Lipid/polyisoprenoid-binding YceI-like" evidence="2">
    <location>
        <begin position="97"/>
        <end position="266"/>
    </location>
</feature>
<reference evidence="3" key="1">
    <citation type="submission" date="2020-01" db="EMBL/GenBank/DDBJ databases">
        <title>Insect and environment-associated Actinomycetes.</title>
        <authorList>
            <person name="Currrie C."/>
            <person name="Chevrette M."/>
            <person name="Carlson C."/>
            <person name="Stubbendieck R."/>
            <person name="Wendt-Pienkowski E."/>
        </authorList>
    </citation>
    <scope>NUCLEOTIDE SEQUENCE</scope>
    <source>
        <strain evidence="3">SID14436</strain>
    </source>
</reference>
<comment type="similarity">
    <text evidence="1">Belongs to the UPF0312 family.</text>
</comment>
<accession>A0A6G3QTZ0</accession>
<dbReference type="InterPro" id="IPR036761">
    <property type="entry name" value="TTHA0802/YceI-like_sf"/>
</dbReference>
<dbReference type="Gene3D" id="2.60.40.1120">
    <property type="entry name" value="Carboxypeptidase-like, regulatory domain"/>
    <property type="match status" value="1"/>
</dbReference>
<dbReference type="PANTHER" id="PTHR34406">
    <property type="entry name" value="PROTEIN YCEI"/>
    <property type="match status" value="1"/>
</dbReference>
<evidence type="ECO:0000313" key="3">
    <source>
        <dbReference type="EMBL" id="NEA86831.1"/>
    </source>
</evidence>
<dbReference type="EMBL" id="JAAGMD010000348">
    <property type="protein sequence ID" value="NEA86831.1"/>
    <property type="molecule type" value="Genomic_DNA"/>
</dbReference>
<protein>
    <recommendedName>
        <fullName evidence="2">Lipid/polyisoprenoid-binding YceI-like domain-containing protein</fullName>
    </recommendedName>
</protein>
<dbReference type="InterPro" id="IPR007372">
    <property type="entry name" value="Lipid/polyisoprenoid-bd_YceI"/>
</dbReference>
<name>A0A6G3QTZ0_9ACTN</name>
<comment type="caution">
    <text evidence="3">The sequence shown here is derived from an EMBL/GenBank/DDBJ whole genome shotgun (WGS) entry which is preliminary data.</text>
</comment>
<organism evidence="3">
    <name type="scientific">Streptomyces sp. SID14436</name>
    <dbReference type="NCBI Taxonomy" id="2706070"/>
    <lineage>
        <taxon>Bacteria</taxon>
        <taxon>Bacillati</taxon>
        <taxon>Actinomycetota</taxon>
        <taxon>Actinomycetes</taxon>
        <taxon>Kitasatosporales</taxon>
        <taxon>Streptomycetaceae</taxon>
        <taxon>Streptomyces</taxon>
    </lineage>
</organism>
<evidence type="ECO:0000256" key="1">
    <source>
        <dbReference type="ARBA" id="ARBA00008812"/>
    </source>
</evidence>
<dbReference type="Pfam" id="PF04264">
    <property type="entry name" value="YceI"/>
    <property type="match status" value="1"/>
</dbReference>
<gene>
    <name evidence="3" type="ORF">G3I53_12450</name>
</gene>
<dbReference type="SMART" id="SM00867">
    <property type="entry name" value="YceI"/>
    <property type="match status" value="1"/>
</dbReference>
<evidence type="ECO:0000259" key="2">
    <source>
        <dbReference type="SMART" id="SM00867"/>
    </source>
</evidence>